<sequence>MASKPVIIIPSRIGSTRLKNKALIDLAGKSLIKRVYENAISISDDVYIATDSKEILDHVSTFTNDVLMTDKDHISGTDRVHEAAEILNIDDDRLIINLQGDEPFMPASVVNKLIDEYDQNSCDVITAAHLLDDLDLITNPNCVKAIINDASFANDFLREVNVNKYNNFYQHIGIYGYSFKKLKELIALKPTHNEISRKLEQLRFLDNGYKIYISITDKSIPPGIDTQDDVDRAINFINNDS</sequence>
<comment type="caution">
    <text evidence="4">The sequence shown here is derived from an EMBL/GenBank/DDBJ whole genome shotgun (WGS) entry which is preliminary data.</text>
</comment>
<keyword evidence="1 4" id="KW-0808">Transferase</keyword>
<dbReference type="NCBIfam" id="NF003952">
    <property type="entry name" value="PRK05450.1-5"/>
    <property type="match status" value="1"/>
</dbReference>
<evidence type="ECO:0000313" key="5">
    <source>
        <dbReference type="Proteomes" id="UP000585327"/>
    </source>
</evidence>
<dbReference type="InterPro" id="IPR029044">
    <property type="entry name" value="Nucleotide-diphossugar_trans"/>
</dbReference>
<keyword evidence="2 4" id="KW-0548">Nucleotidyltransferase</keyword>
<dbReference type="Gene3D" id="3.90.550.10">
    <property type="entry name" value="Spore Coat Polysaccharide Biosynthesis Protein SpsA, Chain A"/>
    <property type="match status" value="1"/>
</dbReference>
<dbReference type="GO" id="GO:0005829">
    <property type="term" value="C:cytosol"/>
    <property type="evidence" value="ECO:0007669"/>
    <property type="project" value="TreeGrafter"/>
</dbReference>
<organism evidence="4 5">
    <name type="scientific">SAR86 cluster bacterium</name>
    <dbReference type="NCBI Taxonomy" id="2030880"/>
    <lineage>
        <taxon>Bacteria</taxon>
        <taxon>Pseudomonadati</taxon>
        <taxon>Pseudomonadota</taxon>
        <taxon>Gammaproteobacteria</taxon>
        <taxon>SAR86 cluster</taxon>
    </lineage>
</organism>
<dbReference type="PANTHER" id="PTHR42866">
    <property type="entry name" value="3-DEOXY-MANNO-OCTULOSONATE CYTIDYLYLTRANSFERASE"/>
    <property type="match status" value="1"/>
</dbReference>
<dbReference type="EC" id="2.7.7.38" evidence="4"/>
<proteinExistence type="predicted"/>
<name>A0A838YQY7_9GAMM</name>
<accession>A0A838YQY7</accession>
<dbReference type="PANTHER" id="PTHR42866:SF2">
    <property type="entry name" value="3-DEOXY-MANNO-OCTULOSONATE CYTIDYLYLTRANSFERASE, MITOCHONDRIAL"/>
    <property type="match status" value="1"/>
</dbReference>
<dbReference type="SUPFAM" id="SSF53448">
    <property type="entry name" value="Nucleotide-diphospho-sugar transferases"/>
    <property type="match status" value="1"/>
</dbReference>
<dbReference type="GO" id="GO:0009103">
    <property type="term" value="P:lipopolysaccharide biosynthetic process"/>
    <property type="evidence" value="ECO:0007669"/>
    <property type="project" value="UniProtKB-KW"/>
</dbReference>
<dbReference type="Pfam" id="PF02348">
    <property type="entry name" value="CTP_transf_3"/>
    <property type="match status" value="1"/>
</dbReference>
<dbReference type="InterPro" id="IPR004528">
    <property type="entry name" value="KdsB"/>
</dbReference>
<evidence type="ECO:0000256" key="2">
    <source>
        <dbReference type="ARBA" id="ARBA00022695"/>
    </source>
</evidence>
<gene>
    <name evidence="4" type="primary">kdsB</name>
    <name evidence="4" type="ORF">H2021_01525</name>
</gene>
<dbReference type="InterPro" id="IPR003329">
    <property type="entry name" value="Cytidylyl_trans"/>
</dbReference>
<evidence type="ECO:0000256" key="3">
    <source>
        <dbReference type="ARBA" id="ARBA00022985"/>
    </source>
</evidence>
<dbReference type="GO" id="GO:0008690">
    <property type="term" value="F:3-deoxy-manno-octulosonate cytidylyltransferase activity"/>
    <property type="evidence" value="ECO:0007669"/>
    <property type="project" value="UniProtKB-EC"/>
</dbReference>
<dbReference type="AlphaFoldDB" id="A0A838YQY7"/>
<dbReference type="NCBIfam" id="TIGR00466">
    <property type="entry name" value="kdsB"/>
    <property type="match status" value="1"/>
</dbReference>
<evidence type="ECO:0000313" key="4">
    <source>
        <dbReference type="EMBL" id="MBA4723873.1"/>
    </source>
</evidence>
<evidence type="ECO:0000256" key="1">
    <source>
        <dbReference type="ARBA" id="ARBA00022679"/>
    </source>
</evidence>
<protein>
    <submittedName>
        <fullName evidence="4">3-deoxy-manno-octulosonate cytidylyltransferase</fullName>
        <ecNumber evidence="4">2.7.7.38</ecNumber>
    </submittedName>
</protein>
<reference evidence="4 5" key="1">
    <citation type="submission" date="2020-06" db="EMBL/GenBank/DDBJ databases">
        <title>Dysbiosis in marine aquaculture revealed through microbiome analysis: reverse ecology for environmental sustainability.</title>
        <authorList>
            <person name="Haro-Moreno J.M."/>
            <person name="Coutinho F.H."/>
            <person name="Zaragoza-Solas A."/>
            <person name="Picazo A."/>
            <person name="Almagro-Moreno S."/>
            <person name="Lopez-Perez M."/>
        </authorList>
    </citation>
    <scope>NUCLEOTIDE SEQUENCE [LARGE SCALE GENOMIC DNA]</scope>
    <source>
        <strain evidence="4">MCMED-G42</strain>
    </source>
</reference>
<dbReference type="EMBL" id="JACETM010000008">
    <property type="protein sequence ID" value="MBA4723873.1"/>
    <property type="molecule type" value="Genomic_DNA"/>
</dbReference>
<keyword evidence="3" id="KW-0448">Lipopolysaccharide biosynthesis</keyword>
<dbReference type="Proteomes" id="UP000585327">
    <property type="component" value="Unassembled WGS sequence"/>
</dbReference>